<dbReference type="InterPro" id="IPR013216">
    <property type="entry name" value="Methyltransf_11"/>
</dbReference>
<protein>
    <recommendedName>
        <fullName evidence="3">Methyltransferase type 11 domain-containing protein</fullName>
    </recommendedName>
</protein>
<organism evidence="4 5">
    <name type="scientific">Candidatus Nealsonbacteria bacterium CG23_combo_of_CG06-09_8_20_14_all_36_12</name>
    <dbReference type="NCBI Taxonomy" id="1974718"/>
    <lineage>
        <taxon>Bacteria</taxon>
        <taxon>Candidatus Nealsoniibacteriota</taxon>
    </lineage>
</organism>
<dbReference type="InterPro" id="IPR029063">
    <property type="entry name" value="SAM-dependent_MTases_sf"/>
</dbReference>
<dbReference type="SUPFAM" id="SSF53335">
    <property type="entry name" value="S-adenosyl-L-methionine-dependent methyltransferases"/>
    <property type="match status" value="1"/>
</dbReference>
<keyword evidence="2" id="KW-0808">Transferase</keyword>
<comment type="caution">
    <text evidence="4">The sequence shown here is derived from an EMBL/GenBank/DDBJ whole genome shotgun (WGS) entry which is preliminary data.</text>
</comment>
<dbReference type="Proteomes" id="UP000228681">
    <property type="component" value="Unassembled WGS sequence"/>
</dbReference>
<dbReference type="CDD" id="cd02440">
    <property type="entry name" value="AdoMet_MTases"/>
    <property type="match status" value="1"/>
</dbReference>
<sequence>MDRKYAEYLLEKTRQDYNLIAREFSNKREEIWGETRFLFDDYLIFGEKVLDLGCGNGRYFPLFEEKEVDYFGIDNSAELIKIAKEKYPQAKFHIANALNLPFPNNYFDKVYSIAVFHHMPSEEFRIRFLKEVKRVLKPGGLLIILVWNLWRRDILWKMIKYTILKILGKSTLDFKDIFYPWRKICQRYLHCFTKRELKNLVEEVGFKIQELGTTKGTSRYHTNIFLIARK</sequence>
<evidence type="ECO:0000259" key="3">
    <source>
        <dbReference type="Pfam" id="PF08241"/>
    </source>
</evidence>
<dbReference type="InterPro" id="IPR051422">
    <property type="entry name" value="AlkB_tRNA_MeTrf/Diox"/>
</dbReference>
<dbReference type="GO" id="GO:0032259">
    <property type="term" value="P:methylation"/>
    <property type="evidence" value="ECO:0007669"/>
    <property type="project" value="UniProtKB-KW"/>
</dbReference>
<dbReference type="PANTHER" id="PTHR13069">
    <property type="entry name" value="ALKYLATED DNA REPAIR PROTEIN ALKB HOMOLOG 8"/>
    <property type="match status" value="1"/>
</dbReference>
<proteinExistence type="predicted"/>
<evidence type="ECO:0000313" key="4">
    <source>
        <dbReference type="EMBL" id="PIP24953.1"/>
    </source>
</evidence>
<dbReference type="GO" id="GO:0008175">
    <property type="term" value="F:tRNA methyltransferase activity"/>
    <property type="evidence" value="ECO:0007669"/>
    <property type="project" value="UniProtKB-ARBA"/>
</dbReference>
<dbReference type="AlphaFoldDB" id="A0A2G9Z1X3"/>
<dbReference type="PANTHER" id="PTHR13069:SF21">
    <property type="entry name" value="ALKYLATED DNA REPAIR PROTEIN ALKB HOMOLOG 8"/>
    <property type="match status" value="1"/>
</dbReference>
<dbReference type="Pfam" id="PF08241">
    <property type="entry name" value="Methyltransf_11"/>
    <property type="match status" value="1"/>
</dbReference>
<name>A0A2G9Z1X3_9BACT</name>
<dbReference type="EMBL" id="PCRS01000021">
    <property type="protein sequence ID" value="PIP24953.1"/>
    <property type="molecule type" value="Genomic_DNA"/>
</dbReference>
<feature type="domain" description="Methyltransferase type 11" evidence="3">
    <location>
        <begin position="50"/>
        <end position="144"/>
    </location>
</feature>
<dbReference type="GO" id="GO:0006400">
    <property type="term" value="P:tRNA modification"/>
    <property type="evidence" value="ECO:0007669"/>
    <property type="project" value="UniProtKB-ARBA"/>
</dbReference>
<gene>
    <name evidence="4" type="ORF">COX34_01400</name>
</gene>
<evidence type="ECO:0000313" key="5">
    <source>
        <dbReference type="Proteomes" id="UP000228681"/>
    </source>
</evidence>
<dbReference type="GO" id="GO:0008757">
    <property type="term" value="F:S-adenosylmethionine-dependent methyltransferase activity"/>
    <property type="evidence" value="ECO:0007669"/>
    <property type="project" value="InterPro"/>
</dbReference>
<accession>A0A2G9Z1X3</accession>
<evidence type="ECO:0000256" key="2">
    <source>
        <dbReference type="ARBA" id="ARBA00022679"/>
    </source>
</evidence>
<evidence type="ECO:0000256" key="1">
    <source>
        <dbReference type="ARBA" id="ARBA00022603"/>
    </source>
</evidence>
<keyword evidence="1" id="KW-0489">Methyltransferase</keyword>
<reference evidence="4 5" key="1">
    <citation type="submission" date="2017-09" db="EMBL/GenBank/DDBJ databases">
        <title>Depth-based differentiation of microbial function through sediment-hosted aquifers and enrichment of novel symbionts in the deep terrestrial subsurface.</title>
        <authorList>
            <person name="Probst A.J."/>
            <person name="Ladd B."/>
            <person name="Jarett J.K."/>
            <person name="Geller-Mcgrath D.E."/>
            <person name="Sieber C.M."/>
            <person name="Emerson J.B."/>
            <person name="Anantharaman K."/>
            <person name="Thomas B.C."/>
            <person name="Malmstrom R."/>
            <person name="Stieglmeier M."/>
            <person name="Klingl A."/>
            <person name="Woyke T."/>
            <person name="Ryan C.M."/>
            <person name="Banfield J.F."/>
        </authorList>
    </citation>
    <scope>NUCLEOTIDE SEQUENCE [LARGE SCALE GENOMIC DNA]</scope>
    <source>
        <strain evidence="4">CG23_combo_of_CG06-09_8_20_14_all_36_12</strain>
    </source>
</reference>
<dbReference type="Gene3D" id="3.40.50.150">
    <property type="entry name" value="Vaccinia Virus protein VP39"/>
    <property type="match status" value="1"/>
</dbReference>